<dbReference type="Proteomes" id="UP000360750">
    <property type="component" value="Unassembled WGS sequence"/>
</dbReference>
<reference evidence="1 2" key="1">
    <citation type="submission" date="2019-02" db="EMBL/GenBank/DDBJ databases">
        <authorList>
            <consortium name="Pathogen Informatics"/>
        </authorList>
    </citation>
    <scope>NUCLEOTIDE SEQUENCE [LARGE SCALE GENOMIC DNA]</scope>
    <source>
        <strain evidence="1 2">3012STDY6756503</strain>
    </source>
</reference>
<name>A0ABD7V6U8_9ACTN</name>
<dbReference type="EMBL" id="CAACYD010000007">
    <property type="protein sequence ID" value="VFA89972.1"/>
    <property type="molecule type" value="Genomic_DNA"/>
</dbReference>
<evidence type="ECO:0000313" key="1">
    <source>
        <dbReference type="EMBL" id="VFA89972.1"/>
    </source>
</evidence>
<dbReference type="GeneID" id="60751521"/>
<comment type="caution">
    <text evidence="1">The sequence shown here is derived from an EMBL/GenBank/DDBJ whole genome shotgun (WGS) entry which is preliminary data.</text>
</comment>
<protein>
    <submittedName>
        <fullName evidence="1">Uncharacterized protein</fullName>
    </submittedName>
</protein>
<sequence length="241" mass="26035">MAGTFTFMWSAEDGIDLHSRAAEVIRAQVESCALSLYGADAVYPGAEEAALDADIRSSANCVRPYHRPLRSGYAFQGTIHAHVVSVESTDTSISAHVCETRTGRARLDPDNPHLYGTPESDVLDGTAGIRIVAQKPADVADTRAGAVRIAQPGTGNPEPRYNVFHPWVFPPFLLPTTKPPAGNLTSDPICESWAAQALNRVPAFAGQNPFHPDGRLRFLTPRALGPEGFPTLPQYPLWPEP</sequence>
<organism evidence="1 2">
    <name type="scientific">Gordonia paraffinivorans</name>
    <dbReference type="NCBI Taxonomy" id="175628"/>
    <lineage>
        <taxon>Bacteria</taxon>
        <taxon>Bacillati</taxon>
        <taxon>Actinomycetota</taxon>
        <taxon>Actinomycetes</taxon>
        <taxon>Mycobacteriales</taxon>
        <taxon>Gordoniaceae</taxon>
        <taxon>Gordonia</taxon>
    </lineage>
</organism>
<evidence type="ECO:0000313" key="2">
    <source>
        <dbReference type="Proteomes" id="UP000360750"/>
    </source>
</evidence>
<dbReference type="AlphaFoldDB" id="A0ABD7V6U8"/>
<gene>
    <name evidence="1" type="ORF">NCTC8139_03550</name>
</gene>
<proteinExistence type="predicted"/>
<dbReference type="RefSeq" id="WP_131735014.1">
    <property type="nucleotide sequence ID" value="NZ_CAACYD010000007.1"/>
</dbReference>
<accession>A0ABD7V6U8</accession>